<feature type="domain" description="PTS EIIA type-2" evidence="7">
    <location>
        <begin position="2"/>
        <end position="142"/>
    </location>
</feature>
<dbReference type="PANTHER" id="PTHR30181">
    <property type="entry name" value="MANNITOL PERMEASE IIC COMPONENT"/>
    <property type="match status" value="1"/>
</dbReference>
<reference evidence="8 9" key="1">
    <citation type="journal article" date="2017" name="Antonie Van Leeuwenhoek">
        <title>Phylogenomic resolution of the bacterial genus Pantoea and its relationship with Erwinia and Tatumella.</title>
        <authorList>
            <person name="Palmer M."/>
            <person name="Steenkamp E.T."/>
            <person name="Coetzee M.P."/>
            <person name="Chan W.Y."/>
            <person name="van Zyl E."/>
            <person name="De Maayer P."/>
            <person name="Coutinho T.A."/>
            <person name="Blom J."/>
            <person name="Smits T.H."/>
            <person name="Duffy B."/>
            <person name="Venter S.N."/>
        </authorList>
    </citation>
    <scope>NUCLEOTIDE SEQUENCE [LARGE SCALE GENOMIC DNA]</scope>
    <source>
        <strain evidence="8 9">LMG 26275</strain>
    </source>
</reference>
<dbReference type="PROSITE" id="PS51094">
    <property type="entry name" value="PTS_EIIA_TYPE_2"/>
    <property type="match status" value="1"/>
</dbReference>
<dbReference type="SUPFAM" id="SSF55804">
    <property type="entry name" value="Phoshotransferase/anion transport protein"/>
    <property type="match status" value="1"/>
</dbReference>
<keyword evidence="5" id="KW-0598">Phosphotransferase system</keyword>
<comment type="caution">
    <text evidence="8">The sequence shown here is derived from an EMBL/GenBank/DDBJ whole genome shotgun (WGS) entry which is preliminary data.</text>
</comment>
<evidence type="ECO:0000256" key="6">
    <source>
        <dbReference type="ARBA" id="ARBA00022777"/>
    </source>
</evidence>
<gene>
    <name evidence="8" type="ORF">HA51_02390</name>
</gene>
<organism evidence="8 9">
    <name type="scientific">Pantoea rwandensis</name>
    <dbReference type="NCBI Taxonomy" id="1076550"/>
    <lineage>
        <taxon>Bacteria</taxon>
        <taxon>Pseudomonadati</taxon>
        <taxon>Pseudomonadota</taxon>
        <taxon>Gammaproteobacteria</taxon>
        <taxon>Enterobacterales</taxon>
        <taxon>Erwiniaceae</taxon>
        <taxon>Pantoea</taxon>
    </lineage>
</organism>
<evidence type="ECO:0000313" key="9">
    <source>
        <dbReference type="Proteomes" id="UP000193558"/>
    </source>
</evidence>
<evidence type="ECO:0000256" key="2">
    <source>
        <dbReference type="ARBA" id="ARBA00022553"/>
    </source>
</evidence>
<proteinExistence type="predicted"/>
<dbReference type="GO" id="GO:0005886">
    <property type="term" value="C:plasma membrane"/>
    <property type="evidence" value="ECO:0007669"/>
    <property type="project" value="TreeGrafter"/>
</dbReference>
<dbReference type="EMBL" id="MLFR01000001">
    <property type="protein sequence ID" value="ORM71931.1"/>
    <property type="molecule type" value="Genomic_DNA"/>
</dbReference>
<evidence type="ECO:0000256" key="3">
    <source>
        <dbReference type="ARBA" id="ARBA00022597"/>
    </source>
</evidence>
<protein>
    <submittedName>
        <fullName evidence="8">PTS sugar transporter subunit IIA</fullName>
    </submittedName>
</protein>
<dbReference type="InterPro" id="IPR016152">
    <property type="entry name" value="PTrfase/Anion_transptr"/>
</dbReference>
<keyword evidence="6" id="KW-0418">Kinase</keyword>
<dbReference type="AlphaFoldDB" id="A0A1X1D613"/>
<keyword evidence="2" id="KW-0597">Phosphoprotein</keyword>
<dbReference type="Gene3D" id="3.40.930.10">
    <property type="entry name" value="Mannitol-specific EII, Chain A"/>
    <property type="match status" value="1"/>
</dbReference>
<name>A0A1X1D613_9GAMM</name>
<evidence type="ECO:0000256" key="5">
    <source>
        <dbReference type="ARBA" id="ARBA00022683"/>
    </source>
</evidence>
<dbReference type="CDD" id="cd00211">
    <property type="entry name" value="PTS_IIA_fru"/>
    <property type="match status" value="1"/>
</dbReference>
<dbReference type="OrthoDB" id="1640042at2"/>
<keyword evidence="1" id="KW-0813">Transport</keyword>
<dbReference type="RefSeq" id="WP_084931683.1">
    <property type="nucleotide sequence ID" value="NZ_MLFR01000001.1"/>
</dbReference>
<dbReference type="GO" id="GO:0009401">
    <property type="term" value="P:phosphoenolpyruvate-dependent sugar phosphotransferase system"/>
    <property type="evidence" value="ECO:0007669"/>
    <property type="project" value="UniProtKB-KW"/>
</dbReference>
<evidence type="ECO:0000313" key="8">
    <source>
        <dbReference type="EMBL" id="ORM71931.1"/>
    </source>
</evidence>
<dbReference type="GO" id="GO:0090563">
    <property type="term" value="F:protein-phosphocysteine-sugar phosphotransferase activity"/>
    <property type="evidence" value="ECO:0007669"/>
    <property type="project" value="TreeGrafter"/>
</dbReference>
<keyword evidence="3 8" id="KW-0762">Sugar transport</keyword>
<dbReference type="GO" id="GO:0016301">
    <property type="term" value="F:kinase activity"/>
    <property type="evidence" value="ECO:0007669"/>
    <property type="project" value="UniProtKB-KW"/>
</dbReference>
<evidence type="ECO:0000259" key="7">
    <source>
        <dbReference type="PROSITE" id="PS51094"/>
    </source>
</evidence>
<dbReference type="Pfam" id="PF00359">
    <property type="entry name" value="PTS_EIIA_2"/>
    <property type="match status" value="1"/>
</dbReference>
<dbReference type="InterPro" id="IPR050893">
    <property type="entry name" value="Sugar_PTS"/>
</dbReference>
<keyword evidence="4" id="KW-0808">Transferase</keyword>
<evidence type="ECO:0000256" key="4">
    <source>
        <dbReference type="ARBA" id="ARBA00022679"/>
    </source>
</evidence>
<accession>A0A1X1D613</accession>
<dbReference type="InterPro" id="IPR002178">
    <property type="entry name" value="PTS_EIIA_type-2_dom"/>
</dbReference>
<dbReference type="PANTHER" id="PTHR30181:SF3">
    <property type="entry name" value="MULTIPHOSPHORYL TRANSFER PROTEIN"/>
    <property type="match status" value="1"/>
</dbReference>
<sequence length="142" mass="15415">MLKLTEDALHLQCRAANKNQAIEIAAKALEQAGYVKPGFINGMLARERSISTYIGAGIAFPHCAKENLDQVIKTGYQVFQFPNGVSWGAGKVVFVVVAVAATENEHIPLLADIANLLGDEVKTTLLANAKTKQEFIEQFEKA</sequence>
<dbReference type="Proteomes" id="UP000193558">
    <property type="component" value="Unassembled WGS sequence"/>
</dbReference>
<evidence type="ECO:0000256" key="1">
    <source>
        <dbReference type="ARBA" id="ARBA00022448"/>
    </source>
</evidence>